<dbReference type="Gene3D" id="1.25.40.20">
    <property type="entry name" value="Ankyrin repeat-containing domain"/>
    <property type="match status" value="1"/>
</dbReference>
<evidence type="ECO:0000256" key="2">
    <source>
        <dbReference type="ARBA" id="ARBA00023043"/>
    </source>
</evidence>
<accession>A0ABP8DAK6</accession>
<protein>
    <recommendedName>
        <fullName evidence="6">Ankyrin repeat protein</fullName>
    </recommendedName>
</protein>
<feature type="repeat" description="ANK" evidence="3">
    <location>
        <begin position="411"/>
        <end position="448"/>
    </location>
</feature>
<dbReference type="Pfam" id="PF12796">
    <property type="entry name" value="Ank_2"/>
    <property type="match status" value="1"/>
</dbReference>
<gene>
    <name evidence="4" type="ORF">GCM10022255_043510</name>
</gene>
<dbReference type="SUPFAM" id="SSF48403">
    <property type="entry name" value="Ankyrin repeat"/>
    <property type="match status" value="1"/>
</dbReference>
<reference evidence="5" key="1">
    <citation type="journal article" date="2019" name="Int. J. Syst. Evol. Microbiol.">
        <title>The Global Catalogue of Microorganisms (GCM) 10K type strain sequencing project: providing services to taxonomists for standard genome sequencing and annotation.</title>
        <authorList>
            <consortium name="The Broad Institute Genomics Platform"/>
            <consortium name="The Broad Institute Genome Sequencing Center for Infectious Disease"/>
            <person name="Wu L."/>
            <person name="Ma J."/>
        </authorList>
    </citation>
    <scope>NUCLEOTIDE SEQUENCE [LARGE SCALE GENOMIC DNA]</scope>
    <source>
        <strain evidence="5">JCM 17441</strain>
    </source>
</reference>
<keyword evidence="2 3" id="KW-0040">ANK repeat</keyword>
<evidence type="ECO:0000256" key="3">
    <source>
        <dbReference type="PROSITE-ProRule" id="PRU00023"/>
    </source>
</evidence>
<evidence type="ECO:0000313" key="5">
    <source>
        <dbReference type="Proteomes" id="UP001500620"/>
    </source>
</evidence>
<dbReference type="PANTHER" id="PTHR24189">
    <property type="entry name" value="MYOTROPHIN"/>
    <property type="match status" value="1"/>
</dbReference>
<keyword evidence="5" id="KW-1185">Reference proteome</keyword>
<dbReference type="PROSITE" id="PS50297">
    <property type="entry name" value="ANK_REP_REGION"/>
    <property type="match status" value="1"/>
</dbReference>
<evidence type="ECO:0000313" key="4">
    <source>
        <dbReference type="EMBL" id="GAA4251328.1"/>
    </source>
</evidence>
<evidence type="ECO:0008006" key="6">
    <source>
        <dbReference type="Google" id="ProtNLM"/>
    </source>
</evidence>
<dbReference type="SMART" id="SM00248">
    <property type="entry name" value="ANK"/>
    <property type="match status" value="2"/>
</dbReference>
<organism evidence="4 5">
    <name type="scientific">Dactylosporangium darangshiense</name>
    <dbReference type="NCBI Taxonomy" id="579108"/>
    <lineage>
        <taxon>Bacteria</taxon>
        <taxon>Bacillati</taxon>
        <taxon>Actinomycetota</taxon>
        <taxon>Actinomycetes</taxon>
        <taxon>Micromonosporales</taxon>
        <taxon>Micromonosporaceae</taxon>
        <taxon>Dactylosporangium</taxon>
    </lineage>
</organism>
<dbReference type="InterPro" id="IPR018247">
    <property type="entry name" value="EF_Hand_1_Ca_BS"/>
</dbReference>
<dbReference type="InterPro" id="IPR036770">
    <property type="entry name" value="Ankyrin_rpt-contain_sf"/>
</dbReference>
<sequence>MSALVPAATLGEWRRIRRYAVPPAMIEAAARAREAGDWRAACAAADVRVAASPEQLRPFADDLAHLAPDLVRWHAPRSVGRGDTTLAPRYLLALVRRGGTALVVHLPRIGNAAQHLTMTVTDDLDGNGKIQVVDWGNMRYLWDARRAGELPAHVCGPRALELLELQEAGRAVDAWAAVGVDVPPPDPGAHGDWRARQLMSDFTALDVDPACLLAAARARGGPTASFDVSGYGELRLHDLQTDRPIAEWVQPVGWNGSRPVDRVSVAEYRRPIDLHLLRFGYLSPDQLHPLVGPHLAAYWNGASPAAAEDPWSGPVRVRCNGNWHEVGWADGRLRMPHSDEERRREHTLVALGGELQGCFAAEHGWQDRATRLPRRLAAQRRDLMLRAQHGDLGGVLARLDAGIDPRARDPHGRTLLHLLSALEQRADAAHALITRLLAAGIDVNDRDRLGRTPLFAAVHGGGSPELVRALIDAGAHPDVEDGFGNRLADVYRQHRIEDLAFLEPLLS</sequence>
<comment type="caution">
    <text evidence="4">The sequence shown here is derived from an EMBL/GenBank/DDBJ whole genome shotgun (WGS) entry which is preliminary data.</text>
</comment>
<dbReference type="PROSITE" id="PS00018">
    <property type="entry name" value="EF_HAND_1"/>
    <property type="match status" value="1"/>
</dbReference>
<proteinExistence type="predicted"/>
<name>A0ABP8DAK6_9ACTN</name>
<dbReference type="PROSITE" id="PS50088">
    <property type="entry name" value="ANK_REPEAT"/>
    <property type="match status" value="2"/>
</dbReference>
<dbReference type="InterPro" id="IPR002110">
    <property type="entry name" value="Ankyrin_rpt"/>
</dbReference>
<dbReference type="RefSeq" id="WP_345128947.1">
    <property type="nucleotide sequence ID" value="NZ_BAABAT010000011.1"/>
</dbReference>
<dbReference type="EMBL" id="BAABAT010000011">
    <property type="protein sequence ID" value="GAA4251328.1"/>
    <property type="molecule type" value="Genomic_DNA"/>
</dbReference>
<dbReference type="Proteomes" id="UP001500620">
    <property type="component" value="Unassembled WGS sequence"/>
</dbReference>
<feature type="repeat" description="ANK" evidence="3">
    <location>
        <begin position="449"/>
        <end position="482"/>
    </location>
</feature>
<dbReference type="InterPro" id="IPR050745">
    <property type="entry name" value="Multifunctional_regulatory"/>
</dbReference>
<keyword evidence="1" id="KW-0677">Repeat</keyword>
<evidence type="ECO:0000256" key="1">
    <source>
        <dbReference type="ARBA" id="ARBA00022737"/>
    </source>
</evidence>
<dbReference type="PANTHER" id="PTHR24189:SF50">
    <property type="entry name" value="ANKYRIN REPEAT AND SOCS BOX PROTEIN 2"/>
    <property type="match status" value="1"/>
</dbReference>